<protein>
    <submittedName>
        <fullName evidence="5">Glycerate kinase</fullName>
    </submittedName>
</protein>
<evidence type="ECO:0000256" key="3">
    <source>
        <dbReference type="ARBA" id="ARBA00022777"/>
    </source>
</evidence>
<gene>
    <name evidence="5" type="ORF">EDC26_102286</name>
</gene>
<sequence>MRVLIAPDSFKESLSALEVANAIAAGVRDVLPGADIICIPMADGGEGSLDAVIAASSGERRYATVKNANGEPCQADWAWLGDGSAFVEIATAAGLEQIPAQMRDPLKATSFGVGQLILQALDAGARHITVGLGGSACNDGGAGMLQALGVELFDARGQALALGGAALQHLSAVRLGALDARLRETTFEIAMDVNNPLCGPFGASAVFGPQKGASPDQVRQLDAALAHFAQVCAGVLGKDEQNTPGAGAAGGLGFAIKAFLNAAFRPGVEILAELSGLPQAMRGADLVYTGEGRMDAQTLHGKTPAGVAAYAKAQGIPVIAIVGSLGDGYEALYKAGITAAFSLAPGPITLALACQDAPQYLRQRAGDTLRVWLAGGVSKPVAESS</sequence>
<proteinExistence type="inferred from homology"/>
<evidence type="ECO:0000256" key="4">
    <source>
        <dbReference type="PIRNR" id="PIRNR006078"/>
    </source>
</evidence>
<comment type="similarity">
    <text evidence="1 4">Belongs to the glycerate kinase type-1 family.</text>
</comment>
<dbReference type="Pfam" id="PF02595">
    <property type="entry name" value="Gly_kinase"/>
    <property type="match status" value="1"/>
</dbReference>
<keyword evidence="6" id="KW-1185">Reference proteome</keyword>
<dbReference type="Proteomes" id="UP000295525">
    <property type="component" value="Unassembled WGS sequence"/>
</dbReference>
<evidence type="ECO:0000256" key="2">
    <source>
        <dbReference type="ARBA" id="ARBA00022679"/>
    </source>
</evidence>
<comment type="caution">
    <text evidence="5">The sequence shown here is derived from an EMBL/GenBank/DDBJ whole genome shotgun (WGS) entry which is preliminary data.</text>
</comment>
<dbReference type="GO" id="GO:0008887">
    <property type="term" value="F:glycerate kinase activity"/>
    <property type="evidence" value="ECO:0007669"/>
    <property type="project" value="UniProtKB-UniRule"/>
</dbReference>
<dbReference type="PIRSF" id="PIRSF006078">
    <property type="entry name" value="GlxK"/>
    <property type="match status" value="1"/>
</dbReference>
<dbReference type="GO" id="GO:0031388">
    <property type="term" value="P:organic acid phosphorylation"/>
    <property type="evidence" value="ECO:0007669"/>
    <property type="project" value="UniProtKB-UniRule"/>
</dbReference>
<dbReference type="PANTHER" id="PTHR21599">
    <property type="entry name" value="GLYCERATE KINASE"/>
    <property type="match status" value="1"/>
</dbReference>
<dbReference type="AlphaFoldDB" id="A0A4R3MDH9"/>
<dbReference type="OrthoDB" id="9774290at2"/>
<accession>A0A4R3MDH9</accession>
<dbReference type="SUPFAM" id="SSF110738">
    <property type="entry name" value="Glycerate kinase I"/>
    <property type="match status" value="1"/>
</dbReference>
<evidence type="ECO:0000313" key="6">
    <source>
        <dbReference type="Proteomes" id="UP000295525"/>
    </source>
</evidence>
<dbReference type="Gene3D" id="3.90.1510.10">
    <property type="entry name" value="Glycerate kinase, domain 2"/>
    <property type="match status" value="1"/>
</dbReference>
<dbReference type="NCBIfam" id="TIGR00045">
    <property type="entry name" value="glycerate kinase"/>
    <property type="match status" value="1"/>
</dbReference>
<evidence type="ECO:0000313" key="5">
    <source>
        <dbReference type="EMBL" id="TCT10329.1"/>
    </source>
</evidence>
<organism evidence="5 6">
    <name type="scientific">Paralcaligenes ureilyticus</name>
    <dbReference type="NCBI Taxonomy" id="627131"/>
    <lineage>
        <taxon>Bacteria</taxon>
        <taxon>Pseudomonadati</taxon>
        <taxon>Pseudomonadota</taxon>
        <taxon>Betaproteobacteria</taxon>
        <taxon>Burkholderiales</taxon>
        <taxon>Alcaligenaceae</taxon>
        <taxon>Paralcaligenes</taxon>
    </lineage>
</organism>
<name>A0A4R3MDH9_9BURK</name>
<dbReference type="InterPro" id="IPR036129">
    <property type="entry name" value="Glycerate_kinase_sf"/>
</dbReference>
<dbReference type="InterPro" id="IPR018197">
    <property type="entry name" value="Glycerate_kinase_RE-like"/>
</dbReference>
<dbReference type="RefSeq" id="WP_132579915.1">
    <property type="nucleotide sequence ID" value="NZ_SMAJ01000002.1"/>
</dbReference>
<dbReference type="PANTHER" id="PTHR21599:SF0">
    <property type="entry name" value="GLYCERATE KINASE"/>
    <property type="match status" value="1"/>
</dbReference>
<keyword evidence="2 4" id="KW-0808">Transferase</keyword>
<dbReference type="Gene3D" id="3.40.50.10350">
    <property type="entry name" value="Glycerate kinase, domain 1"/>
    <property type="match status" value="1"/>
</dbReference>
<dbReference type="InterPro" id="IPR004381">
    <property type="entry name" value="Glycerate_kinase"/>
</dbReference>
<dbReference type="InterPro" id="IPR018193">
    <property type="entry name" value="Glyc_kinase_flavodox-like_fold"/>
</dbReference>
<dbReference type="EMBL" id="SMAJ01000002">
    <property type="protein sequence ID" value="TCT10329.1"/>
    <property type="molecule type" value="Genomic_DNA"/>
</dbReference>
<reference evidence="5 6" key="1">
    <citation type="submission" date="2019-03" db="EMBL/GenBank/DDBJ databases">
        <title>Genomic Encyclopedia of Type Strains, Phase IV (KMG-IV): sequencing the most valuable type-strain genomes for metagenomic binning, comparative biology and taxonomic classification.</title>
        <authorList>
            <person name="Goeker M."/>
        </authorList>
    </citation>
    <scope>NUCLEOTIDE SEQUENCE [LARGE SCALE GENOMIC DNA]</scope>
    <source>
        <strain evidence="5 6">DSM 24591</strain>
    </source>
</reference>
<evidence type="ECO:0000256" key="1">
    <source>
        <dbReference type="ARBA" id="ARBA00006284"/>
    </source>
</evidence>
<keyword evidence="3 4" id="KW-0418">Kinase</keyword>